<evidence type="ECO:0000256" key="7">
    <source>
        <dbReference type="SAM" id="Phobius"/>
    </source>
</evidence>
<name>A0ABS7PCV5_9SPHN</name>
<evidence type="ECO:0000256" key="5">
    <source>
        <dbReference type="ARBA" id="ARBA00023136"/>
    </source>
</evidence>
<evidence type="ECO:0000313" key="8">
    <source>
        <dbReference type="EMBL" id="MBY8336816.1"/>
    </source>
</evidence>
<evidence type="ECO:0000256" key="3">
    <source>
        <dbReference type="ARBA" id="ARBA00022692"/>
    </source>
</evidence>
<dbReference type="PANTHER" id="PTHR45724">
    <property type="entry name" value="AQUAPORIN NIP2-1"/>
    <property type="match status" value="1"/>
</dbReference>
<gene>
    <name evidence="8" type="ORF">KYN89_07125</name>
</gene>
<keyword evidence="5 7" id="KW-0472">Membrane</keyword>
<evidence type="ECO:0000313" key="9">
    <source>
        <dbReference type="Proteomes" id="UP000759298"/>
    </source>
</evidence>
<evidence type="ECO:0000256" key="6">
    <source>
        <dbReference type="RuleBase" id="RU000477"/>
    </source>
</evidence>
<keyword evidence="2 6" id="KW-0813">Transport</keyword>
<keyword evidence="9" id="KW-1185">Reference proteome</keyword>
<feature type="transmembrane region" description="Helical" evidence="7">
    <location>
        <begin position="153"/>
        <end position="173"/>
    </location>
</feature>
<dbReference type="Proteomes" id="UP000759298">
    <property type="component" value="Unassembled WGS sequence"/>
</dbReference>
<organism evidence="8 9">
    <name type="scientific">Alteriqipengyuania abyssalis</name>
    <dbReference type="NCBI Taxonomy" id="2860200"/>
    <lineage>
        <taxon>Bacteria</taxon>
        <taxon>Pseudomonadati</taxon>
        <taxon>Pseudomonadota</taxon>
        <taxon>Alphaproteobacteria</taxon>
        <taxon>Sphingomonadales</taxon>
        <taxon>Erythrobacteraceae</taxon>
        <taxon>Alteriqipengyuania</taxon>
    </lineage>
</organism>
<comment type="caution">
    <text evidence="8">The sequence shown here is derived from an EMBL/GenBank/DDBJ whole genome shotgun (WGS) entry which is preliminary data.</text>
</comment>
<dbReference type="PANTHER" id="PTHR45724:SF13">
    <property type="entry name" value="AQUAPORIN NIP1-1-RELATED"/>
    <property type="match status" value="1"/>
</dbReference>
<feature type="transmembrane region" description="Helical" evidence="7">
    <location>
        <begin position="37"/>
        <end position="59"/>
    </location>
</feature>
<dbReference type="InterPro" id="IPR000425">
    <property type="entry name" value="MIP"/>
</dbReference>
<reference evidence="8 9" key="1">
    <citation type="submission" date="2021-07" db="EMBL/GenBank/DDBJ databases">
        <title>Alteriqipengyuania abyssalis NZ-12B nov, sp.nov isolated from deep sea sponge in pacific ocean.</title>
        <authorList>
            <person name="Tareen S."/>
            <person name="Wink J."/>
        </authorList>
    </citation>
    <scope>NUCLEOTIDE SEQUENCE [LARGE SCALE GENOMIC DNA]</scope>
    <source>
        <strain evidence="8 9">NZ-12B</strain>
    </source>
</reference>
<feature type="transmembrane region" description="Helical" evidence="7">
    <location>
        <begin position="193"/>
        <end position="214"/>
    </location>
</feature>
<dbReference type="Pfam" id="PF00230">
    <property type="entry name" value="MIP"/>
    <property type="match status" value="1"/>
</dbReference>
<keyword evidence="3 6" id="KW-0812">Transmembrane</keyword>
<keyword evidence="4 7" id="KW-1133">Transmembrane helix</keyword>
<comment type="subcellular location">
    <subcellularLocation>
        <location evidence="1">Membrane</location>
        <topology evidence="1">Multi-pass membrane protein</topology>
    </subcellularLocation>
</comment>
<dbReference type="Gene3D" id="1.20.1080.10">
    <property type="entry name" value="Glycerol uptake facilitator protein"/>
    <property type="match status" value="1"/>
</dbReference>
<proteinExistence type="inferred from homology"/>
<evidence type="ECO:0000256" key="2">
    <source>
        <dbReference type="ARBA" id="ARBA00022448"/>
    </source>
</evidence>
<dbReference type="InterPro" id="IPR034294">
    <property type="entry name" value="Aquaporin_transptr"/>
</dbReference>
<feature type="transmembrane region" description="Helical" evidence="7">
    <location>
        <begin position="123"/>
        <end position="141"/>
    </location>
</feature>
<protein>
    <submittedName>
        <fullName evidence="8">Aquaporin</fullName>
    </submittedName>
</protein>
<accession>A0ABS7PCV5</accession>
<evidence type="ECO:0000256" key="1">
    <source>
        <dbReference type="ARBA" id="ARBA00004141"/>
    </source>
</evidence>
<dbReference type="SUPFAM" id="SSF81338">
    <property type="entry name" value="Aquaporin-like"/>
    <property type="match status" value="1"/>
</dbReference>
<sequence length="222" mass="22914">MSRRLAAEAIGSFFLFAGVLGSGVTAENLMDGNVAVALLANTIATGAILYVLIAMLGPISGAHFNPVVSIAFALRRETRVRIALLYILVQLLAGALGALAVHLMFDLPILQLSTKARTGVGQWTGEAIATFGLVLTILVTLKRLPGSVPASVALYITAAYWFTSSTSFANPAITVVRSLSDTFAGIAPVDVPGFIAAQLVGMMLAVGVGGWLSADPPTGEDG</sequence>
<dbReference type="PRINTS" id="PR00783">
    <property type="entry name" value="MINTRINSICP"/>
</dbReference>
<dbReference type="InterPro" id="IPR023271">
    <property type="entry name" value="Aquaporin-like"/>
</dbReference>
<feature type="transmembrane region" description="Helical" evidence="7">
    <location>
        <begin position="80"/>
        <end position="103"/>
    </location>
</feature>
<comment type="similarity">
    <text evidence="6">Belongs to the MIP/aquaporin (TC 1.A.8) family.</text>
</comment>
<evidence type="ECO:0000256" key="4">
    <source>
        <dbReference type="ARBA" id="ARBA00022989"/>
    </source>
</evidence>
<dbReference type="EMBL" id="JAHWXP010000002">
    <property type="protein sequence ID" value="MBY8336816.1"/>
    <property type="molecule type" value="Genomic_DNA"/>
</dbReference>